<dbReference type="SUPFAM" id="SSF56752">
    <property type="entry name" value="D-aminoacid aminotransferase-like PLP-dependent enzymes"/>
    <property type="match status" value="1"/>
</dbReference>
<evidence type="ECO:0000256" key="2">
    <source>
        <dbReference type="ARBA" id="ARBA00009320"/>
    </source>
</evidence>
<evidence type="ECO:0000313" key="6">
    <source>
        <dbReference type="EMBL" id="CAD9261427.1"/>
    </source>
</evidence>
<protein>
    <recommendedName>
        <fullName evidence="7">Branched-chain-amino-acid aminotransferase</fullName>
    </recommendedName>
</protein>
<dbReference type="InterPro" id="IPR033939">
    <property type="entry name" value="BCAT_family"/>
</dbReference>
<dbReference type="CDD" id="cd01557">
    <property type="entry name" value="BCAT_beta_family"/>
    <property type="match status" value="1"/>
</dbReference>
<dbReference type="InterPro" id="IPR036038">
    <property type="entry name" value="Aminotransferase-like"/>
</dbReference>
<dbReference type="Gene3D" id="3.20.10.10">
    <property type="entry name" value="D-amino Acid Aminotransferase, subunit A, domain 2"/>
    <property type="match status" value="1"/>
</dbReference>
<dbReference type="PANTHER" id="PTHR42825:SF2">
    <property type="entry name" value="BRANCHED-CHAIN-AMINO-ACID AMINOTRANSFERASE 3, CHLOROPLASTIC-RELATED"/>
    <property type="match status" value="1"/>
</dbReference>
<evidence type="ECO:0000256" key="5">
    <source>
        <dbReference type="ARBA" id="ARBA00022898"/>
    </source>
</evidence>
<reference evidence="6" key="1">
    <citation type="submission" date="2021-01" db="EMBL/GenBank/DDBJ databases">
        <authorList>
            <person name="Corre E."/>
            <person name="Pelletier E."/>
            <person name="Niang G."/>
            <person name="Scheremetjew M."/>
            <person name="Finn R."/>
            <person name="Kale V."/>
            <person name="Holt S."/>
            <person name="Cochrane G."/>
            <person name="Meng A."/>
            <person name="Brown T."/>
            <person name="Cohen L."/>
        </authorList>
    </citation>
    <scope>NUCLEOTIDE SEQUENCE</scope>
    <source>
        <strain evidence="6">CCMP2877</strain>
    </source>
</reference>
<comment type="cofactor">
    <cofactor evidence="1">
        <name>pyridoxal 5'-phosphate</name>
        <dbReference type="ChEBI" id="CHEBI:597326"/>
    </cofactor>
</comment>
<dbReference type="InterPro" id="IPR043132">
    <property type="entry name" value="BCAT-like_C"/>
</dbReference>
<dbReference type="AlphaFoldDB" id="A0A7S1XVW6"/>
<keyword evidence="5" id="KW-0663">Pyridoxal phosphate</keyword>
<organism evidence="6">
    <name type="scientific">Phaeomonas parva</name>
    <dbReference type="NCBI Taxonomy" id="124430"/>
    <lineage>
        <taxon>Eukaryota</taxon>
        <taxon>Sar</taxon>
        <taxon>Stramenopiles</taxon>
        <taxon>Ochrophyta</taxon>
        <taxon>Pinguiophyceae</taxon>
        <taxon>Pinguiochrysidales</taxon>
        <taxon>Pinguiochrysidaceae</taxon>
        <taxon>Phaeomonas</taxon>
    </lineage>
</organism>
<evidence type="ECO:0000256" key="3">
    <source>
        <dbReference type="ARBA" id="ARBA00022576"/>
    </source>
</evidence>
<dbReference type="PANTHER" id="PTHR42825">
    <property type="entry name" value="AMINO ACID AMINOTRANSFERASE"/>
    <property type="match status" value="1"/>
</dbReference>
<gene>
    <name evidence="6" type="ORF">PPAR1163_LOCUS19807</name>
</gene>
<dbReference type="InterPro" id="IPR043131">
    <property type="entry name" value="BCAT-like_N"/>
</dbReference>
<evidence type="ECO:0008006" key="7">
    <source>
        <dbReference type="Google" id="ProtNLM"/>
    </source>
</evidence>
<dbReference type="InterPro" id="IPR005786">
    <property type="entry name" value="B_amino_transII"/>
</dbReference>
<keyword evidence="3" id="KW-0032">Aminotransferase</keyword>
<evidence type="ECO:0000256" key="1">
    <source>
        <dbReference type="ARBA" id="ARBA00001933"/>
    </source>
</evidence>
<dbReference type="Pfam" id="PF01063">
    <property type="entry name" value="Aminotran_4"/>
    <property type="match status" value="1"/>
</dbReference>
<sequence>MGLGLGAGVGLAATVTRPHESQHHLTASQPALSPPAPHVRWDSFGFGLNADTDAMWVQVWREGEGWLPGRLYQRSRLALDPAATVINYGQALFEGLKAYRRNLDGGKETLALFRPELNAQRMNEGCRRLLLPEIDEEGFVTACAATAMANGRWVPPQGKGALYLRPVLFGSGAKLGVGPSREVTLVIYASPVNTYFKNPRPIGLLMQDRYYRATPGGVGGVKYAGNYAPTFAASRLARAGLREAGYDEILYLDARKDTYVEEAGAANFFAVLRPERPKRGLLGFNLYSNHAKDAEPPSPEEEMMRARGSAIPVEGAEEFAGLEVCTPTTDRKTILDGVTRRSLLDIAKYVLGVKAEARDITYEEVMEAEEAFCSGTGAVVTPVGRLRRMRTDADGNESLDPEVQLKHCTTPGPLTMKMREILMGIQEGRLPDVFDWVVDAKQVARAGGVAFPTSFCRATHRGYAYYGGYKSCWPRFSYREL</sequence>
<dbReference type="EMBL" id="HBGJ01031251">
    <property type="protein sequence ID" value="CAD9261427.1"/>
    <property type="molecule type" value="Transcribed_RNA"/>
</dbReference>
<proteinExistence type="inferred from homology"/>
<dbReference type="GO" id="GO:0004084">
    <property type="term" value="F:branched-chain-amino-acid transaminase activity"/>
    <property type="evidence" value="ECO:0007669"/>
    <property type="project" value="InterPro"/>
</dbReference>
<comment type="similarity">
    <text evidence="2">Belongs to the class-IV pyridoxal-phosphate-dependent aminotransferase family.</text>
</comment>
<accession>A0A7S1XVW6</accession>
<evidence type="ECO:0000256" key="4">
    <source>
        <dbReference type="ARBA" id="ARBA00022679"/>
    </source>
</evidence>
<name>A0A7S1XVW6_9STRA</name>
<dbReference type="GO" id="GO:0009081">
    <property type="term" value="P:branched-chain amino acid metabolic process"/>
    <property type="evidence" value="ECO:0007669"/>
    <property type="project" value="InterPro"/>
</dbReference>
<dbReference type="InterPro" id="IPR001544">
    <property type="entry name" value="Aminotrans_IV"/>
</dbReference>
<keyword evidence="4" id="KW-0808">Transferase</keyword>
<dbReference type="Gene3D" id="3.30.470.10">
    <property type="match status" value="1"/>
</dbReference>